<evidence type="ECO:0000313" key="2">
    <source>
        <dbReference type="EMBL" id="CAI8611292.1"/>
    </source>
</evidence>
<dbReference type="EMBL" id="OX451739">
    <property type="protein sequence ID" value="CAI8611292.1"/>
    <property type="molecule type" value="Genomic_DNA"/>
</dbReference>
<gene>
    <name evidence="2" type="ORF">VFH_IV222520</name>
</gene>
<evidence type="ECO:0000256" key="1">
    <source>
        <dbReference type="SAM" id="MobiDB-lite"/>
    </source>
</evidence>
<sequence>MSKLLTVADVRGQREALAGNHEENSCDISRGSSGRGNSSEVAANSDTESKLSCDGVRLMEIYKGRNMLTISCEIDASEGDELLEFVDVVGDERKIEGEADCGED</sequence>
<reference evidence="2 3" key="1">
    <citation type="submission" date="2023-01" db="EMBL/GenBank/DDBJ databases">
        <authorList>
            <person name="Kreplak J."/>
        </authorList>
    </citation>
    <scope>NUCLEOTIDE SEQUENCE [LARGE SCALE GENOMIC DNA]</scope>
</reference>
<evidence type="ECO:0000313" key="3">
    <source>
        <dbReference type="Proteomes" id="UP001157006"/>
    </source>
</evidence>
<feature type="region of interest" description="Disordered" evidence="1">
    <location>
        <begin position="16"/>
        <end position="48"/>
    </location>
</feature>
<dbReference type="Proteomes" id="UP001157006">
    <property type="component" value="Chromosome 4"/>
</dbReference>
<keyword evidence="3" id="KW-1185">Reference proteome</keyword>
<feature type="compositionally biased region" description="Low complexity" evidence="1">
    <location>
        <begin position="29"/>
        <end position="39"/>
    </location>
</feature>
<protein>
    <submittedName>
        <fullName evidence="2">Uncharacterized protein</fullName>
    </submittedName>
</protein>
<organism evidence="2 3">
    <name type="scientific">Vicia faba</name>
    <name type="common">Broad bean</name>
    <name type="synonym">Faba vulgaris</name>
    <dbReference type="NCBI Taxonomy" id="3906"/>
    <lineage>
        <taxon>Eukaryota</taxon>
        <taxon>Viridiplantae</taxon>
        <taxon>Streptophyta</taxon>
        <taxon>Embryophyta</taxon>
        <taxon>Tracheophyta</taxon>
        <taxon>Spermatophyta</taxon>
        <taxon>Magnoliopsida</taxon>
        <taxon>eudicotyledons</taxon>
        <taxon>Gunneridae</taxon>
        <taxon>Pentapetalae</taxon>
        <taxon>rosids</taxon>
        <taxon>fabids</taxon>
        <taxon>Fabales</taxon>
        <taxon>Fabaceae</taxon>
        <taxon>Papilionoideae</taxon>
        <taxon>50 kb inversion clade</taxon>
        <taxon>NPAAA clade</taxon>
        <taxon>Hologalegina</taxon>
        <taxon>IRL clade</taxon>
        <taxon>Fabeae</taxon>
        <taxon>Vicia</taxon>
    </lineage>
</organism>
<name>A0AAV1APR9_VICFA</name>
<accession>A0AAV1APR9</accession>
<dbReference type="AlphaFoldDB" id="A0AAV1APR9"/>
<proteinExistence type="predicted"/>